<evidence type="ECO:0000313" key="7">
    <source>
        <dbReference type="Proteomes" id="UP001159329"/>
    </source>
</evidence>
<dbReference type="Proteomes" id="UP001159329">
    <property type="component" value="Unassembled WGS sequence"/>
</dbReference>
<organism evidence="6 7">
    <name type="scientific">Acinetobacter courvalinii</name>
    <dbReference type="NCBI Taxonomy" id="280147"/>
    <lineage>
        <taxon>Bacteria</taxon>
        <taxon>Pseudomonadati</taxon>
        <taxon>Pseudomonadota</taxon>
        <taxon>Gammaproteobacteria</taxon>
        <taxon>Moraxellales</taxon>
        <taxon>Moraxellaceae</taxon>
        <taxon>Acinetobacter</taxon>
    </lineage>
</organism>
<feature type="transmembrane region" description="Helical" evidence="4">
    <location>
        <begin position="151"/>
        <end position="169"/>
    </location>
</feature>
<comment type="catalytic activity">
    <reaction evidence="3">
        <text>di-trans,octa-cis-undecaprenyl diphosphate + H2O = di-trans,octa-cis-undecaprenyl phosphate + phosphate + H(+)</text>
        <dbReference type="Rhea" id="RHEA:28094"/>
        <dbReference type="ChEBI" id="CHEBI:15377"/>
        <dbReference type="ChEBI" id="CHEBI:15378"/>
        <dbReference type="ChEBI" id="CHEBI:43474"/>
        <dbReference type="ChEBI" id="CHEBI:58405"/>
        <dbReference type="ChEBI" id="CHEBI:60392"/>
        <dbReference type="EC" id="3.6.1.27"/>
    </reaction>
</comment>
<reference evidence="6" key="1">
    <citation type="submission" date="2022-09" db="EMBL/GenBank/DDBJ databases">
        <title>Intensive care unit water sources are persistently colonized with multi-drug resistant bacteria and are the site of extensive horizontal gene transfer of antibiotic resistance genes.</title>
        <authorList>
            <person name="Diorio-Toth L."/>
        </authorList>
    </citation>
    <scope>NUCLEOTIDE SEQUENCE</scope>
    <source>
        <strain evidence="6">GD04005</strain>
    </source>
</reference>
<keyword evidence="4" id="KW-0812">Transmembrane</keyword>
<dbReference type="EMBL" id="JAOEEO010000003">
    <property type="protein sequence ID" value="MDH0564400.1"/>
    <property type="molecule type" value="Genomic_DNA"/>
</dbReference>
<evidence type="ECO:0000313" key="6">
    <source>
        <dbReference type="EMBL" id="MDH0564400.1"/>
    </source>
</evidence>
<dbReference type="InterPro" id="IPR000326">
    <property type="entry name" value="PAP2/HPO"/>
</dbReference>
<accession>A0AA42LF39</accession>
<feature type="transmembrane region" description="Helical" evidence="4">
    <location>
        <begin position="27"/>
        <end position="49"/>
    </location>
</feature>
<keyword evidence="4" id="KW-1133">Transmembrane helix</keyword>
<keyword evidence="4" id="KW-0472">Membrane</keyword>
<proteinExistence type="predicted"/>
<gene>
    <name evidence="6" type="ORF">N7644_11990</name>
</gene>
<dbReference type="GO" id="GO:0050380">
    <property type="term" value="F:undecaprenyl-diphosphatase activity"/>
    <property type="evidence" value="ECO:0007669"/>
    <property type="project" value="UniProtKB-EC"/>
</dbReference>
<feature type="transmembrane region" description="Helical" evidence="4">
    <location>
        <begin position="127"/>
        <end position="145"/>
    </location>
</feature>
<dbReference type="InterPro" id="IPR036938">
    <property type="entry name" value="PAP2/HPO_sf"/>
</dbReference>
<dbReference type="PANTHER" id="PTHR14969:SF58">
    <property type="entry name" value="UNDECAPRENYL-DIPHOSPHATASE BCRC"/>
    <property type="match status" value="1"/>
</dbReference>
<evidence type="ECO:0000256" key="3">
    <source>
        <dbReference type="ARBA" id="ARBA00047594"/>
    </source>
</evidence>
<dbReference type="AlphaFoldDB" id="A0AA42LF39"/>
<dbReference type="Pfam" id="PF01569">
    <property type="entry name" value="PAP2"/>
    <property type="match status" value="1"/>
</dbReference>
<feature type="domain" description="Phosphatidic acid phosphatase type 2/haloperoxidase" evidence="5">
    <location>
        <begin position="58"/>
        <end position="166"/>
    </location>
</feature>
<evidence type="ECO:0000256" key="4">
    <source>
        <dbReference type="SAM" id="Phobius"/>
    </source>
</evidence>
<evidence type="ECO:0000259" key="5">
    <source>
        <dbReference type="SMART" id="SM00014"/>
    </source>
</evidence>
<dbReference type="SMART" id="SM00014">
    <property type="entry name" value="acidPPc"/>
    <property type="match status" value="1"/>
</dbReference>
<dbReference type="EC" id="3.6.1.27" evidence="1"/>
<feature type="transmembrane region" description="Helical" evidence="4">
    <location>
        <begin position="102"/>
        <end position="120"/>
    </location>
</feature>
<dbReference type="SUPFAM" id="SSF48317">
    <property type="entry name" value="Acid phosphatase/Vanadium-dependent haloperoxidase"/>
    <property type="match status" value="1"/>
</dbReference>
<dbReference type="Gene3D" id="1.20.144.10">
    <property type="entry name" value="Phosphatidic acid phosphatase type 2/haloperoxidase"/>
    <property type="match status" value="1"/>
</dbReference>
<sequence>MIFKDTNIALFNSINTFAKDSPVLDKIVIFLAEDLNTVFISFLVLLLVLQWKTYGLLFAKTLLIVLFSLVISDVIEFFYHHPRPFQLHLGDKLIGHGASSSFPSQHTLTIVIIAFSYLLAGFKKIGIIGLVLSLVVGASRVFVGVHFPFDIVGSFIIGFLLVVATNYVLKEMTLRIRRIRPIRVVD</sequence>
<protein>
    <recommendedName>
        <fullName evidence="1">undecaprenyl-diphosphate phosphatase</fullName>
        <ecNumber evidence="1">3.6.1.27</ecNumber>
    </recommendedName>
    <alternativeName>
        <fullName evidence="2">Undecaprenyl pyrophosphate phosphatase</fullName>
    </alternativeName>
</protein>
<feature type="transmembrane region" description="Helical" evidence="4">
    <location>
        <begin position="61"/>
        <end position="82"/>
    </location>
</feature>
<evidence type="ECO:0000256" key="1">
    <source>
        <dbReference type="ARBA" id="ARBA00012374"/>
    </source>
</evidence>
<comment type="caution">
    <text evidence="6">The sequence shown here is derived from an EMBL/GenBank/DDBJ whole genome shotgun (WGS) entry which is preliminary data.</text>
</comment>
<evidence type="ECO:0000256" key="2">
    <source>
        <dbReference type="ARBA" id="ARBA00032707"/>
    </source>
</evidence>
<dbReference type="PANTHER" id="PTHR14969">
    <property type="entry name" value="SPHINGOSINE-1-PHOSPHATE PHOSPHOHYDROLASE"/>
    <property type="match status" value="1"/>
</dbReference>
<dbReference type="RefSeq" id="WP_262769598.1">
    <property type="nucleotide sequence ID" value="NZ_JAHPWW010000010.1"/>
</dbReference>
<name>A0AA42LF39_9GAMM</name>